<evidence type="ECO:0000313" key="3">
    <source>
        <dbReference type="Proteomes" id="UP000186922"/>
    </source>
</evidence>
<keyword evidence="1" id="KW-0812">Transmembrane</keyword>
<organism evidence="2 3">
    <name type="scientific">Ramazzottius varieornatus</name>
    <name type="common">Water bear</name>
    <name type="synonym">Tardigrade</name>
    <dbReference type="NCBI Taxonomy" id="947166"/>
    <lineage>
        <taxon>Eukaryota</taxon>
        <taxon>Metazoa</taxon>
        <taxon>Ecdysozoa</taxon>
        <taxon>Tardigrada</taxon>
        <taxon>Eutardigrada</taxon>
        <taxon>Parachela</taxon>
        <taxon>Hypsibioidea</taxon>
        <taxon>Ramazzottiidae</taxon>
        <taxon>Ramazzottius</taxon>
    </lineage>
</organism>
<gene>
    <name evidence="2" type="primary">RvY_00771-1</name>
    <name evidence="2" type="synonym">RvY_00771.1</name>
    <name evidence="2" type="ORF">RvY_00771</name>
</gene>
<protein>
    <submittedName>
        <fullName evidence="2">Uncharacterized protein</fullName>
    </submittedName>
</protein>
<feature type="transmembrane region" description="Helical" evidence="1">
    <location>
        <begin position="79"/>
        <end position="96"/>
    </location>
</feature>
<dbReference type="Proteomes" id="UP000186922">
    <property type="component" value="Unassembled WGS sequence"/>
</dbReference>
<evidence type="ECO:0000313" key="2">
    <source>
        <dbReference type="EMBL" id="GAU87995.1"/>
    </source>
</evidence>
<evidence type="ECO:0000256" key="1">
    <source>
        <dbReference type="SAM" id="Phobius"/>
    </source>
</evidence>
<accession>A0A1D1UHY3</accession>
<keyword evidence="3" id="KW-1185">Reference proteome</keyword>
<proteinExistence type="predicted"/>
<name>A0A1D1UHY3_RAMVA</name>
<comment type="caution">
    <text evidence="2">The sequence shown here is derived from an EMBL/GenBank/DDBJ whole genome shotgun (WGS) entry which is preliminary data.</text>
</comment>
<dbReference type="EMBL" id="BDGG01000001">
    <property type="protein sequence ID" value="GAU87995.1"/>
    <property type="molecule type" value="Genomic_DNA"/>
</dbReference>
<keyword evidence="1" id="KW-0472">Membrane</keyword>
<reference evidence="2 3" key="1">
    <citation type="journal article" date="2016" name="Nat. Commun.">
        <title>Extremotolerant tardigrade genome and improved radiotolerance of human cultured cells by tardigrade-unique protein.</title>
        <authorList>
            <person name="Hashimoto T."/>
            <person name="Horikawa D.D."/>
            <person name="Saito Y."/>
            <person name="Kuwahara H."/>
            <person name="Kozuka-Hata H."/>
            <person name="Shin-I T."/>
            <person name="Minakuchi Y."/>
            <person name="Ohishi K."/>
            <person name="Motoyama A."/>
            <person name="Aizu T."/>
            <person name="Enomoto A."/>
            <person name="Kondo K."/>
            <person name="Tanaka S."/>
            <person name="Hara Y."/>
            <person name="Koshikawa S."/>
            <person name="Sagara H."/>
            <person name="Miura T."/>
            <person name="Yokobori S."/>
            <person name="Miyagawa K."/>
            <person name="Suzuki Y."/>
            <person name="Kubo T."/>
            <person name="Oyama M."/>
            <person name="Kohara Y."/>
            <person name="Fujiyama A."/>
            <person name="Arakawa K."/>
            <person name="Katayama T."/>
            <person name="Toyoda A."/>
            <person name="Kunieda T."/>
        </authorList>
    </citation>
    <scope>NUCLEOTIDE SEQUENCE [LARGE SCALE GENOMIC DNA]</scope>
    <source>
        <strain evidence="2 3">YOKOZUNA-1</strain>
    </source>
</reference>
<keyword evidence="1" id="KW-1133">Transmembrane helix</keyword>
<dbReference type="AlphaFoldDB" id="A0A1D1UHY3"/>
<sequence>MLCQGGCDRTKLVQRTVATQARQTARTLQNDPILVCTLFESCSNGYLAFTTLRYADRWLMSQRDSPCCVNYKRRDKRKVIWLFGTKSSSLLMILLTKVGNHQKQNNGQHL</sequence>